<feature type="domain" description="Cytochrome b/b6 N-terminal region profile" evidence="17">
    <location>
        <begin position="1"/>
        <end position="210"/>
    </location>
</feature>
<evidence type="ECO:0000259" key="18">
    <source>
        <dbReference type="PROSITE" id="PS51003"/>
    </source>
</evidence>
<evidence type="ECO:0000256" key="9">
    <source>
        <dbReference type="ARBA" id="ARBA00022982"/>
    </source>
</evidence>
<dbReference type="InterPro" id="IPR005797">
    <property type="entry name" value="Cyt_b/b6_N"/>
</dbReference>
<feature type="domain" description="Cytochrome b/b6 C-terminal region profile" evidence="18">
    <location>
        <begin position="211"/>
        <end position="381"/>
    </location>
</feature>
<comment type="cofactor">
    <cofactor evidence="16">
        <name>heme b</name>
        <dbReference type="ChEBI" id="CHEBI:60344"/>
    </cofactor>
    <text evidence="16">Binds 2 heme groups non-covalently.</text>
</comment>
<dbReference type="Pfam" id="PF00033">
    <property type="entry name" value="Cytochrome_B"/>
    <property type="match status" value="1"/>
</dbReference>
<feature type="transmembrane region" description="Helical" evidence="16">
    <location>
        <begin position="28"/>
        <end position="55"/>
    </location>
</feature>
<dbReference type="InterPro" id="IPR048260">
    <property type="entry name" value="Cytochrome_b_C_euk/bac"/>
</dbReference>
<dbReference type="SUPFAM" id="SSF81648">
    <property type="entry name" value="a domain/subunit of cytochrome bc1 complex (Ubiquinol-cytochrome c reductase)"/>
    <property type="match status" value="1"/>
</dbReference>
<feature type="transmembrane region" description="Helical" evidence="16">
    <location>
        <begin position="356"/>
        <end position="379"/>
    </location>
</feature>
<keyword evidence="8" id="KW-0999">Mitochondrion inner membrane</keyword>
<dbReference type="Gene3D" id="1.20.810.10">
    <property type="entry name" value="Cytochrome Bc1 Complex, Chain C"/>
    <property type="match status" value="1"/>
</dbReference>
<evidence type="ECO:0000256" key="14">
    <source>
        <dbReference type="PIRSR" id="PIRSR038885-1"/>
    </source>
</evidence>
<dbReference type="InterPro" id="IPR027387">
    <property type="entry name" value="Cytb/b6-like_sf"/>
</dbReference>
<feature type="transmembrane region" description="Helical" evidence="16">
    <location>
        <begin position="224"/>
        <end position="246"/>
    </location>
</feature>
<dbReference type="PROSITE" id="PS51003">
    <property type="entry name" value="CYTB_CTER"/>
    <property type="match status" value="1"/>
</dbReference>
<feature type="transmembrane region" description="Helical" evidence="16">
    <location>
        <begin position="76"/>
        <end position="97"/>
    </location>
</feature>
<feature type="transmembrane region" description="Helical" evidence="16">
    <location>
        <begin position="289"/>
        <end position="305"/>
    </location>
</feature>
<evidence type="ECO:0000256" key="12">
    <source>
        <dbReference type="ARBA" id="ARBA00023128"/>
    </source>
</evidence>
<keyword evidence="3 16" id="KW-0813">Transport</keyword>
<keyword evidence="10 16" id="KW-1133">Transmembrane helix</keyword>
<reference evidence="19" key="1">
    <citation type="submission" date="2020-05" db="EMBL/GenBank/DDBJ databases">
        <title>Do Metschnikowia yeast have the strangest mitochondrial genomes of all fungi?</title>
        <authorList>
            <person name="Lee D.K."/>
            <person name="Hsiang T."/>
            <person name="Lachance M.-A."/>
            <person name="Smith D.R."/>
        </authorList>
    </citation>
    <scope>NUCLEOTIDE SEQUENCE</scope>
    <source>
        <strain evidence="19">UWOPS 95-805.1</strain>
    </source>
</reference>
<evidence type="ECO:0000256" key="3">
    <source>
        <dbReference type="ARBA" id="ARBA00022448"/>
    </source>
</evidence>
<evidence type="ECO:0000256" key="15">
    <source>
        <dbReference type="PIRSR" id="PIRSR038885-2"/>
    </source>
</evidence>
<feature type="binding site" description="axial binding residue" evidence="15">
    <location>
        <position position="197"/>
    </location>
    <ligand>
        <name>heme b</name>
        <dbReference type="ChEBI" id="CHEBI:60344"/>
        <label>b566</label>
    </ligand>
    <ligandPart>
        <name>Fe</name>
        <dbReference type="ChEBI" id="CHEBI:18248"/>
    </ligandPart>
</feature>
<dbReference type="AlphaFoldDB" id="A0A7H1CNZ4"/>
<organism evidence="19">
    <name type="scientific">Metschnikowia hibisci</name>
    <dbReference type="NCBI Taxonomy" id="73520"/>
    <lineage>
        <taxon>Eukaryota</taxon>
        <taxon>Fungi</taxon>
        <taxon>Dikarya</taxon>
        <taxon>Ascomycota</taxon>
        <taxon>Saccharomycotina</taxon>
        <taxon>Pichiomycetes</taxon>
        <taxon>Metschnikowiaceae</taxon>
        <taxon>Metschnikowia</taxon>
    </lineage>
</organism>
<feature type="binding site" description="axial binding residue" evidence="15">
    <location>
        <position position="183"/>
    </location>
    <ligand>
        <name>heme b</name>
        <dbReference type="ChEBI" id="CHEBI:60344"/>
        <label>b562</label>
    </ligand>
    <ligandPart>
        <name>Fe</name>
        <dbReference type="ChEBI" id="CHEBI:18248"/>
    </ligandPart>
</feature>
<feature type="transmembrane region" description="Helical" evidence="16">
    <location>
        <begin position="179"/>
        <end position="203"/>
    </location>
</feature>
<evidence type="ECO:0000256" key="6">
    <source>
        <dbReference type="ARBA" id="ARBA00022692"/>
    </source>
</evidence>
<evidence type="ECO:0000256" key="11">
    <source>
        <dbReference type="ARBA" id="ARBA00023004"/>
    </source>
</evidence>
<keyword evidence="11 15" id="KW-0408">Iron</keyword>
<accession>A0A7H1CNZ4</accession>
<gene>
    <name evidence="19" type="primary">cob</name>
</gene>
<dbReference type="CDD" id="cd00284">
    <property type="entry name" value="Cytochrome_b_N"/>
    <property type="match status" value="1"/>
</dbReference>
<dbReference type="InterPro" id="IPR016174">
    <property type="entry name" value="Di-haem_cyt_TM"/>
</dbReference>
<dbReference type="PIRSF" id="PIRSF038885">
    <property type="entry name" value="COB"/>
    <property type="match status" value="1"/>
</dbReference>
<dbReference type="InterPro" id="IPR036150">
    <property type="entry name" value="Cyt_b/b6_C_sf"/>
</dbReference>
<dbReference type="Pfam" id="PF00032">
    <property type="entry name" value="Cytochrom_B_C"/>
    <property type="match status" value="1"/>
</dbReference>
<feature type="binding site" description="axial binding residue" evidence="15">
    <location>
        <position position="82"/>
    </location>
    <ligand>
        <name>heme b</name>
        <dbReference type="ChEBI" id="CHEBI:60344"/>
        <label>b562</label>
    </ligand>
    <ligandPart>
        <name>Fe</name>
        <dbReference type="ChEBI" id="CHEBI:18248"/>
    </ligandPart>
</feature>
<dbReference type="PANTHER" id="PTHR19271:SF16">
    <property type="entry name" value="CYTOCHROME B"/>
    <property type="match status" value="1"/>
</dbReference>
<feature type="binding site" evidence="14">
    <location>
        <position position="202"/>
    </location>
    <ligand>
        <name>a ubiquinone</name>
        <dbReference type="ChEBI" id="CHEBI:16389"/>
    </ligand>
</feature>
<protein>
    <recommendedName>
        <fullName evidence="2 16">Cytochrome b</fullName>
    </recommendedName>
</protein>
<evidence type="ECO:0000313" key="19">
    <source>
        <dbReference type="EMBL" id="QNS23190.1"/>
    </source>
</evidence>
<dbReference type="GO" id="GO:0005743">
    <property type="term" value="C:mitochondrial inner membrane"/>
    <property type="evidence" value="ECO:0007669"/>
    <property type="project" value="UniProtKB-SubCell"/>
</dbReference>
<dbReference type="PANTHER" id="PTHR19271">
    <property type="entry name" value="CYTOCHROME B"/>
    <property type="match status" value="1"/>
</dbReference>
<keyword evidence="5 16" id="KW-0679">Respiratory chain</keyword>
<dbReference type="InterPro" id="IPR005798">
    <property type="entry name" value="Cyt_b/b6_C"/>
</dbReference>
<dbReference type="InterPro" id="IPR030689">
    <property type="entry name" value="Cytochrome_b"/>
</dbReference>
<dbReference type="GO" id="GO:0016491">
    <property type="term" value="F:oxidoreductase activity"/>
    <property type="evidence" value="ECO:0007669"/>
    <property type="project" value="UniProtKB-UniRule"/>
</dbReference>
<dbReference type="GO" id="GO:0045275">
    <property type="term" value="C:respiratory chain complex III"/>
    <property type="evidence" value="ECO:0007669"/>
    <property type="project" value="InterPro"/>
</dbReference>
<dbReference type="EMBL" id="MT447080">
    <property type="protein sequence ID" value="QNS23190.1"/>
    <property type="molecule type" value="Genomic_DNA"/>
</dbReference>
<evidence type="ECO:0000256" key="7">
    <source>
        <dbReference type="ARBA" id="ARBA00022723"/>
    </source>
</evidence>
<evidence type="ECO:0000256" key="16">
    <source>
        <dbReference type="RuleBase" id="RU362117"/>
    </source>
</evidence>
<evidence type="ECO:0000256" key="8">
    <source>
        <dbReference type="ARBA" id="ARBA00022792"/>
    </source>
</evidence>
<evidence type="ECO:0000256" key="5">
    <source>
        <dbReference type="ARBA" id="ARBA00022660"/>
    </source>
</evidence>
<geneLocation type="mitochondrion" evidence="19"/>
<keyword evidence="4 15" id="KW-0349">Heme</keyword>
<dbReference type="CDD" id="cd00290">
    <property type="entry name" value="cytochrome_b_C"/>
    <property type="match status" value="1"/>
</dbReference>
<comment type="similarity">
    <text evidence="16">Belongs to the cytochrome b family.</text>
</comment>
<dbReference type="PROSITE" id="PS51002">
    <property type="entry name" value="CYTB_NTER"/>
    <property type="match status" value="1"/>
</dbReference>
<keyword evidence="9 16" id="KW-0249">Electron transport</keyword>
<evidence type="ECO:0000256" key="1">
    <source>
        <dbReference type="ARBA" id="ARBA00004448"/>
    </source>
</evidence>
<dbReference type="InterPro" id="IPR048259">
    <property type="entry name" value="Cytochrome_b_N_euk/bac"/>
</dbReference>
<keyword evidence="6 16" id="KW-0812">Transmembrane</keyword>
<feature type="binding site" description="axial binding residue" evidence="15">
    <location>
        <position position="96"/>
    </location>
    <ligand>
        <name>heme b</name>
        <dbReference type="ChEBI" id="CHEBI:60344"/>
        <label>b566</label>
    </ligand>
    <ligandPart>
        <name>Fe</name>
        <dbReference type="ChEBI" id="CHEBI:18248"/>
    </ligandPart>
</feature>
<dbReference type="GO" id="GO:0046872">
    <property type="term" value="F:metal ion binding"/>
    <property type="evidence" value="ECO:0007669"/>
    <property type="project" value="UniProtKB-UniRule"/>
</dbReference>
<feature type="transmembrane region" description="Helical" evidence="16">
    <location>
        <begin position="112"/>
        <end position="135"/>
    </location>
</feature>
<proteinExistence type="inferred from homology"/>
<evidence type="ECO:0000256" key="4">
    <source>
        <dbReference type="ARBA" id="ARBA00022617"/>
    </source>
</evidence>
<feature type="transmembrane region" description="Helical" evidence="16">
    <location>
        <begin position="326"/>
        <end position="344"/>
    </location>
</feature>
<sequence length="383" mass="43820">MTMRKSNPYLALANSYLMDSPQPSSMNYWWNLGSLLGLCLVMQMASGLFLAMHYSSNMELAFNSVEHMMRDVNAGWLMRYMHANGASFFFMCMYLHMGKALYYGSYKSPRVLVWSMGVMMLMLTMATAFMGYCLVYGQMSHWGATVITNLLSAMPFMGSDLVPVMWGGFSVSNPTMQRFFALHFLLPFMLAALVVMHLMALHMHGSSNPVGMTGNLDRMPMHSYFMFKDLMTVFVFLLMFSLFVFFSPNTLGHSDNYMPGNPMVTPASMVPEWYLLPFYAMLRSMPDKLGGVMAMFAALLMLLMLPMTDRSIMRGNTFKVMSKFSFYLFVFNFLLLGNLGQLHVEVPFIVLGQFATFYYFSYFVMLVPVMSIMENMLFYMGNK</sequence>
<evidence type="ECO:0000256" key="2">
    <source>
        <dbReference type="ARBA" id="ARBA00013531"/>
    </source>
</evidence>
<comment type="subcellular location">
    <subcellularLocation>
        <location evidence="1">Mitochondrion inner membrane</location>
        <topology evidence="1">Multi-pass membrane protein</topology>
    </subcellularLocation>
</comment>
<dbReference type="GO" id="GO:0008121">
    <property type="term" value="F:quinol-cytochrome-c reductase activity"/>
    <property type="evidence" value="ECO:0007669"/>
    <property type="project" value="InterPro"/>
</dbReference>
<feature type="transmembrane region" description="Helical" evidence="16">
    <location>
        <begin position="142"/>
        <end position="159"/>
    </location>
</feature>
<keyword evidence="12 16" id="KW-0496">Mitochondrion</keyword>
<dbReference type="SUPFAM" id="SSF81342">
    <property type="entry name" value="Transmembrane di-heme cytochromes"/>
    <property type="match status" value="1"/>
</dbReference>
<evidence type="ECO:0000259" key="17">
    <source>
        <dbReference type="PROSITE" id="PS51002"/>
    </source>
</evidence>
<keyword evidence="13 16" id="KW-0472">Membrane</keyword>
<comment type="function">
    <text evidence="16">Component of the ubiquinol-cytochrome c reductase complex (complex III or cytochrome b-c1 complex) that is part of the mitochondrial respiratory chain. The b-c1 complex mediates electron transfer from ubiquinol to cytochrome c. Contributes to the generation of a proton gradient across the mitochondrial membrane that is then used for ATP synthesis.</text>
</comment>
<keyword evidence="7 15" id="KW-0479">Metal-binding</keyword>
<evidence type="ECO:0000256" key="13">
    <source>
        <dbReference type="ARBA" id="ARBA00023136"/>
    </source>
</evidence>
<evidence type="ECO:0000256" key="10">
    <source>
        <dbReference type="ARBA" id="ARBA00022989"/>
    </source>
</evidence>
<name>A0A7H1CNZ4_9ASCO</name>
<comment type="cofactor">
    <cofactor evidence="15">
        <name>heme</name>
        <dbReference type="ChEBI" id="CHEBI:30413"/>
    </cofactor>
    <text evidence="15">Binds 2 heme groups non-covalently.</text>
</comment>
<dbReference type="GO" id="GO:0006122">
    <property type="term" value="P:mitochondrial electron transport, ubiquinol to cytochrome c"/>
    <property type="evidence" value="ECO:0007669"/>
    <property type="project" value="TreeGrafter"/>
</dbReference>